<dbReference type="Gene3D" id="3.40.50.1110">
    <property type="entry name" value="SGNH hydrolase"/>
    <property type="match status" value="1"/>
</dbReference>
<dbReference type="Pfam" id="PF13472">
    <property type="entry name" value="Lipase_GDSL_2"/>
    <property type="match status" value="1"/>
</dbReference>
<dbReference type="RefSeq" id="WP_207347677.1">
    <property type="nucleotide sequence ID" value="NZ_CP076456.1"/>
</dbReference>
<feature type="active site" description="Nucleophile" evidence="1">
    <location>
        <position position="19"/>
    </location>
</feature>
<dbReference type="InterPro" id="IPR036514">
    <property type="entry name" value="SGNH_hydro_sf"/>
</dbReference>
<dbReference type="GO" id="GO:0004806">
    <property type="term" value="F:triacylglycerol lipase activity"/>
    <property type="evidence" value="ECO:0007669"/>
    <property type="project" value="TreeGrafter"/>
</dbReference>
<evidence type="ECO:0000259" key="2">
    <source>
        <dbReference type="Pfam" id="PF13472"/>
    </source>
</evidence>
<dbReference type="SUPFAM" id="SSF52266">
    <property type="entry name" value="SGNH hydrolase"/>
    <property type="match status" value="1"/>
</dbReference>
<dbReference type="AlphaFoldDB" id="A0A975PG46"/>
<evidence type="ECO:0000313" key="4">
    <source>
        <dbReference type="Proteomes" id="UP000680588"/>
    </source>
</evidence>
<sequence length="277" mass="28640">MNRASADWTGARYVALGSSFASAPGLGTPVPGSPPEAGRTDVNYPHLLARQLQLSLTDVTSSGATTADVLWRSQYGQAPQADALAADTDLVTVTIGGNDIGFAAYLMAAGLPPLARLKHLPSLEMLKALAPAVLNRRLALLPAAMASVGQLIRRRSPNAVVLFVEYLTVLPLDPHIRVAGMKPAQAAAGRELAVHLALATEAGANATGGSVVRVAKASADHYAGSDDPWTVGAFVPTEGGPLPYHPNQAGHEAVAQMIQDHLTRLAGTGSGLPERMG</sequence>
<dbReference type="EMBL" id="CP076456">
    <property type="protein sequence ID" value="QWQ36017.1"/>
    <property type="molecule type" value="Genomic_DNA"/>
</dbReference>
<organism evidence="3 4">
    <name type="scientific">Arthrobacter sunyaminii</name>
    <dbReference type="NCBI Taxonomy" id="2816859"/>
    <lineage>
        <taxon>Bacteria</taxon>
        <taxon>Bacillati</taxon>
        <taxon>Actinomycetota</taxon>
        <taxon>Actinomycetes</taxon>
        <taxon>Micrococcales</taxon>
        <taxon>Micrococcaceae</taxon>
        <taxon>Arthrobacter</taxon>
    </lineage>
</organism>
<name>A0A975PG46_9MICC</name>
<proteinExistence type="predicted"/>
<dbReference type="PANTHER" id="PTHR37981">
    <property type="entry name" value="LIPASE 2"/>
    <property type="match status" value="1"/>
</dbReference>
<keyword evidence="3" id="KW-0378">Hydrolase</keyword>
<dbReference type="PANTHER" id="PTHR37981:SF1">
    <property type="entry name" value="SGNH HYDROLASE-TYPE ESTERASE DOMAIN-CONTAINING PROTEIN"/>
    <property type="match status" value="1"/>
</dbReference>
<dbReference type="InterPro" id="IPR013830">
    <property type="entry name" value="SGNH_hydro"/>
</dbReference>
<dbReference type="InterPro" id="IPR037460">
    <property type="entry name" value="SEST-like"/>
</dbReference>
<feature type="domain" description="SGNH hydrolase-type esterase" evidence="2">
    <location>
        <begin position="15"/>
        <end position="253"/>
    </location>
</feature>
<dbReference type="KEGG" id="asun:KG104_16485"/>
<accession>A0A975PG46</accession>
<reference evidence="3" key="1">
    <citation type="submission" date="2021-06" db="EMBL/GenBank/DDBJ databases">
        <title>Novel species in genus Arthrobacter.</title>
        <authorList>
            <person name="Zhang G."/>
        </authorList>
    </citation>
    <scope>NUCLEOTIDE SEQUENCE</scope>
    <source>
        <strain evidence="3">Zg-ZUI122</strain>
    </source>
</reference>
<gene>
    <name evidence="3" type="ORF">KG104_16485</name>
</gene>
<dbReference type="Proteomes" id="UP000680588">
    <property type="component" value="Chromosome"/>
</dbReference>
<feature type="active site" evidence="1">
    <location>
        <position position="245"/>
    </location>
</feature>
<protein>
    <submittedName>
        <fullName evidence="3">SGNH/GDSL hydrolase family protein</fullName>
    </submittedName>
</protein>
<dbReference type="CDD" id="cd01823">
    <property type="entry name" value="SEST_like"/>
    <property type="match status" value="1"/>
</dbReference>
<dbReference type="GO" id="GO:0019433">
    <property type="term" value="P:triglyceride catabolic process"/>
    <property type="evidence" value="ECO:0007669"/>
    <property type="project" value="TreeGrafter"/>
</dbReference>
<keyword evidence="4" id="KW-1185">Reference proteome</keyword>
<evidence type="ECO:0000313" key="3">
    <source>
        <dbReference type="EMBL" id="QWQ36017.1"/>
    </source>
</evidence>
<evidence type="ECO:0000256" key="1">
    <source>
        <dbReference type="PIRSR" id="PIRSR637460-1"/>
    </source>
</evidence>